<organism evidence="3 4">
    <name type="scientific">Actinoalloteichus hymeniacidonis</name>
    <dbReference type="NCBI Taxonomy" id="340345"/>
    <lineage>
        <taxon>Bacteria</taxon>
        <taxon>Bacillati</taxon>
        <taxon>Actinomycetota</taxon>
        <taxon>Actinomycetes</taxon>
        <taxon>Pseudonocardiales</taxon>
        <taxon>Pseudonocardiaceae</taxon>
        <taxon>Actinoalloteichus</taxon>
    </lineage>
</organism>
<gene>
    <name evidence="3" type="ORF">TL08_04705</name>
</gene>
<dbReference type="AlphaFoldDB" id="A0AAC9MX84"/>
<reference evidence="4" key="1">
    <citation type="submission" date="2016-03" db="EMBL/GenBank/DDBJ databases">
        <title>Complete genome sequence of the type strain Actinoalloteichus hymeniacidonis DSM 45092.</title>
        <authorList>
            <person name="Schaffert L."/>
            <person name="Albersmeier A."/>
            <person name="Winkler A."/>
            <person name="Kalinowski J."/>
            <person name="Zotchev S."/>
            <person name="Ruckert C."/>
        </authorList>
    </citation>
    <scope>NUCLEOTIDE SEQUENCE [LARGE SCALE GENOMIC DNA]</scope>
    <source>
        <strain evidence="4">HPA177(T) (DSM 45092(T))</strain>
    </source>
</reference>
<name>A0AAC9MX84_9PSEU</name>
<dbReference type="Proteomes" id="UP000095210">
    <property type="component" value="Chromosome"/>
</dbReference>
<keyword evidence="2" id="KW-0472">Membrane</keyword>
<evidence type="ECO:0000313" key="4">
    <source>
        <dbReference type="Proteomes" id="UP000095210"/>
    </source>
</evidence>
<keyword evidence="2" id="KW-0812">Transmembrane</keyword>
<keyword evidence="2" id="KW-1133">Transmembrane helix</keyword>
<dbReference type="EMBL" id="CP014859">
    <property type="protein sequence ID" value="AOS61771.1"/>
    <property type="molecule type" value="Genomic_DNA"/>
</dbReference>
<dbReference type="RefSeq" id="WP_157420951.1">
    <property type="nucleotide sequence ID" value="NZ_CP014859.1"/>
</dbReference>
<feature type="region of interest" description="Disordered" evidence="1">
    <location>
        <begin position="64"/>
        <end position="88"/>
    </location>
</feature>
<protein>
    <submittedName>
        <fullName evidence="3">Uncharacterized protein</fullName>
    </submittedName>
</protein>
<keyword evidence="4" id="KW-1185">Reference proteome</keyword>
<evidence type="ECO:0000256" key="2">
    <source>
        <dbReference type="SAM" id="Phobius"/>
    </source>
</evidence>
<dbReference type="KEGG" id="ahm:TL08_04705"/>
<evidence type="ECO:0000313" key="3">
    <source>
        <dbReference type="EMBL" id="AOS61771.1"/>
    </source>
</evidence>
<proteinExistence type="predicted"/>
<feature type="transmembrane region" description="Helical" evidence="2">
    <location>
        <begin position="43"/>
        <end position="62"/>
    </location>
</feature>
<sequence length="366" mass="40400">MDTSQTEELIQSALARQAEAAPPPGDMVTRLPKLQARRRQRNALTGLAVVAVLGAMAVPTLLRTLPGDSTPQPAVVPTETSSVEEPEPSGITMRYTADWIPDGFTEIARSAEFNRPNPQYRYWAPVEELGDQDPSWMRQNRIRLTVHEPTAPAWDVADILTDERPINGHPSYGEMSTYDFRLMWMPDDETVLHVAVAEIPGADIEEIAYRVAESVRPDGETLLQPAVEAQWVPPTMELASTLVFESSADWGARISVRRPADDPADEVWLTGEFLPAPSQDIEYGEGVPVQVGGHEGTFWAGFDGGEAYMNARLKVELPDGRWLYARLDGGDGYTEADPELGSEENMIRFAEGLILQPEPEGGWFGE</sequence>
<evidence type="ECO:0000256" key="1">
    <source>
        <dbReference type="SAM" id="MobiDB-lite"/>
    </source>
</evidence>
<accession>A0AAC9MX84</accession>